<evidence type="ECO:0000313" key="3">
    <source>
        <dbReference type="Proteomes" id="UP001164803"/>
    </source>
</evidence>
<keyword evidence="1" id="KW-0472">Membrane</keyword>
<feature type="transmembrane region" description="Helical" evidence="1">
    <location>
        <begin position="142"/>
        <end position="168"/>
    </location>
</feature>
<dbReference type="EMBL" id="CP104064">
    <property type="protein sequence ID" value="WAH37742.1"/>
    <property type="molecule type" value="Genomic_DNA"/>
</dbReference>
<dbReference type="RefSeq" id="WP_268045261.1">
    <property type="nucleotide sequence ID" value="NZ_CP104064.1"/>
</dbReference>
<feature type="transmembrane region" description="Helical" evidence="1">
    <location>
        <begin position="180"/>
        <end position="199"/>
    </location>
</feature>
<sequence>MWMATLRKDLLMTRVFALVSMGCTAVAGMLLVGQAYRSHTLGSSESGLIIMATLLGLEIFYLPTQLVVGIVREWRGTASLWLQSAQSGWALIASKVVSACVWALSLNIVTYVFTLWFYHLALAHAPLWKSSSWAHWLLEHQFLVGMYILIGLLWIGLGIGLWLMLISIVMRSVRYKFKGLPWLAAFVVILIPAWGLQWLQDTALYHRIFDFGAFVPPGLDHQAFASAAQMAPQPWGVLYGGHLLTDVVVLALVFYVSGWLFDKRVEV</sequence>
<feature type="transmembrane region" description="Helical" evidence="1">
    <location>
        <begin position="48"/>
        <end position="71"/>
    </location>
</feature>
<proteinExistence type="predicted"/>
<feature type="transmembrane region" description="Helical" evidence="1">
    <location>
        <begin position="92"/>
        <end position="122"/>
    </location>
</feature>
<keyword evidence="1" id="KW-0812">Transmembrane</keyword>
<keyword evidence="1" id="KW-1133">Transmembrane helix</keyword>
<organism evidence="2 3">
    <name type="scientific">Alicyclobacillus dauci</name>
    <dbReference type="NCBI Taxonomy" id="1475485"/>
    <lineage>
        <taxon>Bacteria</taxon>
        <taxon>Bacillati</taxon>
        <taxon>Bacillota</taxon>
        <taxon>Bacilli</taxon>
        <taxon>Bacillales</taxon>
        <taxon>Alicyclobacillaceae</taxon>
        <taxon>Alicyclobacillus</taxon>
    </lineage>
</organism>
<feature type="transmembrane region" description="Helical" evidence="1">
    <location>
        <begin position="239"/>
        <end position="261"/>
    </location>
</feature>
<gene>
    <name evidence="2" type="ORF">NZD86_04360</name>
</gene>
<evidence type="ECO:0000256" key="1">
    <source>
        <dbReference type="SAM" id="Phobius"/>
    </source>
</evidence>
<protein>
    <recommendedName>
        <fullName evidence="4">ABC-2 family transporter protein</fullName>
    </recommendedName>
</protein>
<dbReference type="Proteomes" id="UP001164803">
    <property type="component" value="Chromosome"/>
</dbReference>
<keyword evidence="3" id="KW-1185">Reference proteome</keyword>
<evidence type="ECO:0008006" key="4">
    <source>
        <dbReference type="Google" id="ProtNLM"/>
    </source>
</evidence>
<accession>A0ABY6Z4I3</accession>
<reference evidence="2" key="1">
    <citation type="submission" date="2022-08" db="EMBL/GenBank/DDBJ databases">
        <title>Alicyclobacillus dauci DSM2870, complete genome.</title>
        <authorList>
            <person name="Wang Q."/>
            <person name="Cai R."/>
            <person name="Wang Z."/>
        </authorList>
    </citation>
    <scope>NUCLEOTIDE SEQUENCE</scope>
    <source>
        <strain evidence="2">DSM 28700</strain>
    </source>
</reference>
<name>A0ABY6Z4I3_9BACL</name>
<feature type="transmembrane region" description="Helical" evidence="1">
    <location>
        <begin position="12"/>
        <end position="36"/>
    </location>
</feature>
<evidence type="ECO:0000313" key="2">
    <source>
        <dbReference type="EMBL" id="WAH37742.1"/>
    </source>
</evidence>